<keyword evidence="4 5" id="KW-0418">Kinase</keyword>
<feature type="binding site" evidence="5">
    <location>
        <position position="142"/>
    </location>
    <ligand>
        <name>Zn(2+)</name>
        <dbReference type="ChEBI" id="CHEBI:29105"/>
        <note>structural</note>
    </ligand>
</feature>
<comment type="subcellular location">
    <subcellularLocation>
        <location evidence="5 7">Cytoplasm</location>
    </subcellularLocation>
</comment>
<comment type="catalytic activity">
    <reaction evidence="5 7">
        <text>AMP + ATP = 2 ADP</text>
        <dbReference type="Rhea" id="RHEA:12973"/>
        <dbReference type="ChEBI" id="CHEBI:30616"/>
        <dbReference type="ChEBI" id="CHEBI:456215"/>
        <dbReference type="ChEBI" id="CHEBI:456216"/>
        <dbReference type="EC" id="2.7.4.3"/>
    </reaction>
</comment>
<comment type="domain">
    <text evidence="5">Consists of three domains, a large central CORE domain and two small peripheral domains, NMPbind and LID, which undergo movements during catalysis. The LID domain closes over the site of phosphoryl transfer upon ATP binding. Assembling and dissambling the active center during each catalytic cycle provides an effective means to prevent ATP hydrolysis. Some bacteria have evolved a zinc-coordinating structure that stabilizes the LID domain.</text>
</comment>
<dbReference type="Pfam" id="PF00406">
    <property type="entry name" value="ADK"/>
    <property type="match status" value="1"/>
</dbReference>
<dbReference type="HAMAP" id="MF_00235">
    <property type="entry name" value="Adenylate_kinase_Adk"/>
    <property type="match status" value="1"/>
</dbReference>
<keyword evidence="5" id="KW-0963">Cytoplasm</keyword>
<keyword evidence="5" id="KW-0862">Zinc</keyword>
<dbReference type="InterPro" id="IPR007862">
    <property type="entry name" value="Adenylate_kinase_lid-dom"/>
</dbReference>
<feature type="binding site" evidence="5">
    <location>
        <position position="119"/>
    </location>
    <ligand>
        <name>ATP</name>
        <dbReference type="ChEBI" id="CHEBI:30616"/>
    </ligand>
</feature>
<evidence type="ECO:0000256" key="5">
    <source>
        <dbReference type="HAMAP-Rule" id="MF_00235"/>
    </source>
</evidence>
<evidence type="ECO:0000256" key="4">
    <source>
        <dbReference type="ARBA" id="ARBA00022777"/>
    </source>
</evidence>
<dbReference type="Pfam" id="PF05191">
    <property type="entry name" value="ADK_lid"/>
    <property type="match status" value="1"/>
</dbReference>
<dbReference type="InterPro" id="IPR036193">
    <property type="entry name" value="ADK_active_lid_dom_sf"/>
</dbReference>
<dbReference type="SUPFAM" id="SSF52540">
    <property type="entry name" value="P-loop containing nucleoside triphosphate hydrolases"/>
    <property type="match status" value="1"/>
</dbReference>
<feature type="binding site" evidence="5">
    <location>
        <position position="152"/>
    </location>
    <ligand>
        <name>AMP</name>
        <dbReference type="ChEBI" id="CHEBI:456215"/>
    </ligand>
</feature>
<dbReference type="GO" id="GO:0005524">
    <property type="term" value="F:ATP binding"/>
    <property type="evidence" value="ECO:0007669"/>
    <property type="project" value="UniProtKB-UniRule"/>
</dbReference>
<feature type="binding site" evidence="5">
    <location>
        <begin position="128"/>
        <end position="129"/>
    </location>
    <ligand>
        <name>ATP</name>
        <dbReference type="ChEBI" id="CHEBI:30616"/>
    </ligand>
</feature>
<dbReference type="GO" id="GO:0008270">
    <property type="term" value="F:zinc ion binding"/>
    <property type="evidence" value="ECO:0007669"/>
    <property type="project" value="UniProtKB-UniRule"/>
</dbReference>
<dbReference type="InterPro" id="IPR000850">
    <property type="entry name" value="Adenylat/UMP-CMP_kin"/>
</dbReference>
<dbReference type="PANTHER" id="PTHR23359">
    <property type="entry name" value="NUCLEOTIDE KINASE"/>
    <property type="match status" value="1"/>
</dbReference>
<gene>
    <name evidence="5" type="primary">adk</name>
    <name evidence="9" type="ORF">A3K42_00570</name>
</gene>
<comment type="similarity">
    <text evidence="5 6">Belongs to the adenylate kinase family.</text>
</comment>
<evidence type="ECO:0000313" key="9">
    <source>
        <dbReference type="EMBL" id="OGC38362.1"/>
    </source>
</evidence>
<dbReference type="Gene3D" id="3.40.50.300">
    <property type="entry name" value="P-loop containing nucleotide triphosphate hydrolases"/>
    <property type="match status" value="1"/>
</dbReference>
<feature type="binding site" evidence="5">
    <location>
        <position position="191"/>
    </location>
    <ligand>
        <name>ATP</name>
        <dbReference type="ChEBI" id="CHEBI:30616"/>
    </ligand>
</feature>
<evidence type="ECO:0000256" key="1">
    <source>
        <dbReference type="ARBA" id="ARBA00022679"/>
    </source>
</evidence>
<keyword evidence="5" id="KW-0479">Metal-binding</keyword>
<keyword evidence="3 5" id="KW-0547">Nucleotide-binding</keyword>
<evidence type="ECO:0000256" key="7">
    <source>
        <dbReference type="RuleBase" id="RU003331"/>
    </source>
</evidence>
<evidence type="ECO:0000256" key="2">
    <source>
        <dbReference type="ARBA" id="ARBA00022727"/>
    </source>
</evidence>
<keyword evidence="1 5" id="KW-0808">Transferase</keyword>
<keyword evidence="2 5" id="KW-0545">Nucleotide biosynthesis</keyword>
<feature type="binding site" evidence="5">
    <location>
        <begin position="56"/>
        <end position="58"/>
    </location>
    <ligand>
        <name>AMP</name>
        <dbReference type="ChEBI" id="CHEBI:456215"/>
    </ligand>
</feature>
<dbReference type="EC" id="2.7.4.3" evidence="5 7"/>
<feature type="binding site" evidence="5">
    <location>
        <position position="163"/>
    </location>
    <ligand>
        <name>AMP</name>
        <dbReference type="ChEBI" id="CHEBI:456215"/>
    </ligand>
</feature>
<dbReference type="SUPFAM" id="SSF57774">
    <property type="entry name" value="Microbial and mitochondrial ADK, insert 'zinc finger' domain"/>
    <property type="match status" value="1"/>
</dbReference>
<feature type="domain" description="Adenylate kinase active site lid" evidence="8">
    <location>
        <begin position="119"/>
        <end position="154"/>
    </location>
</feature>
<comment type="caution">
    <text evidence="9">The sequence shown here is derived from an EMBL/GenBank/DDBJ whole genome shotgun (WGS) entry which is preliminary data.</text>
</comment>
<dbReference type="CDD" id="cd01428">
    <property type="entry name" value="ADK"/>
    <property type="match status" value="1"/>
</dbReference>
<feature type="binding site" evidence="5">
    <location>
        <position position="145"/>
    </location>
    <ligand>
        <name>Zn(2+)</name>
        <dbReference type="ChEBI" id="CHEBI:29105"/>
        <note>structural</note>
    </ligand>
</feature>
<dbReference type="GO" id="GO:0044209">
    <property type="term" value="P:AMP salvage"/>
    <property type="evidence" value="ECO:0007669"/>
    <property type="project" value="UniProtKB-UniRule"/>
</dbReference>
<feature type="binding site" evidence="5">
    <location>
        <begin position="10"/>
        <end position="15"/>
    </location>
    <ligand>
        <name>ATP</name>
        <dbReference type="ChEBI" id="CHEBI:30616"/>
    </ligand>
</feature>
<name>A0A1F4U0B5_UNCKA</name>
<keyword evidence="5 7" id="KW-0067">ATP-binding</keyword>
<dbReference type="UniPathway" id="UPA00588">
    <property type="reaction ID" value="UER00649"/>
</dbReference>
<dbReference type="InterPro" id="IPR027417">
    <property type="entry name" value="P-loop_NTPase"/>
</dbReference>
<comment type="subunit">
    <text evidence="5 7">Monomer.</text>
</comment>
<feature type="binding site" evidence="5">
    <location>
        <position position="36"/>
    </location>
    <ligand>
        <name>AMP</name>
        <dbReference type="ChEBI" id="CHEBI:456215"/>
    </ligand>
</feature>
<dbReference type="Proteomes" id="UP000178270">
    <property type="component" value="Unassembled WGS sequence"/>
</dbReference>
<evidence type="ECO:0000259" key="8">
    <source>
        <dbReference type="Pfam" id="PF05191"/>
    </source>
</evidence>
<comment type="pathway">
    <text evidence="5">Purine metabolism; AMP biosynthesis via salvage pathway; AMP from ADP: step 1/1.</text>
</comment>
<dbReference type="PRINTS" id="PR00094">
    <property type="entry name" value="ADENYLTKNASE"/>
</dbReference>
<dbReference type="AlphaFoldDB" id="A0A1F4U0B5"/>
<dbReference type="GO" id="GO:0005737">
    <property type="term" value="C:cytoplasm"/>
    <property type="evidence" value="ECO:0007669"/>
    <property type="project" value="UniProtKB-SubCell"/>
</dbReference>
<feature type="binding site" evidence="5">
    <location>
        <position position="122"/>
    </location>
    <ligand>
        <name>Zn(2+)</name>
        <dbReference type="ChEBI" id="CHEBI:29105"/>
        <note>structural</note>
    </ligand>
</feature>
<comment type="caution">
    <text evidence="5">Lacks conserved residue(s) required for the propagation of feature annotation.</text>
</comment>
<evidence type="ECO:0000313" key="10">
    <source>
        <dbReference type="Proteomes" id="UP000178270"/>
    </source>
</evidence>
<protein>
    <recommendedName>
        <fullName evidence="5 7">Adenylate kinase</fullName>
        <shortName evidence="5">AK</shortName>
        <ecNumber evidence="5 7">2.7.4.3</ecNumber>
    </recommendedName>
    <alternativeName>
        <fullName evidence="5">ATP-AMP transphosphorylase</fullName>
    </alternativeName>
    <alternativeName>
        <fullName evidence="5">ATP:AMP phosphotransferase</fullName>
    </alternativeName>
    <alternativeName>
        <fullName evidence="5">Adenylate monophosphate kinase</fullName>
    </alternativeName>
</protein>
<comment type="function">
    <text evidence="5">Catalyzes the reversible transfer of the terminal phosphate group between ATP and AMP. Plays an important role in cellular energy homeostasis and in adenine nucleotide metabolism.</text>
</comment>
<organism evidence="9 10">
    <name type="scientific">candidate division WWE3 bacterium RBG_13_37_7</name>
    <dbReference type="NCBI Taxonomy" id="1802609"/>
    <lineage>
        <taxon>Bacteria</taxon>
        <taxon>Katanobacteria</taxon>
    </lineage>
</organism>
<dbReference type="EMBL" id="MEUS01000034">
    <property type="protein sequence ID" value="OGC38362.1"/>
    <property type="molecule type" value="Genomic_DNA"/>
</dbReference>
<sequence length="206" mass="23297">MKIALMGPQGCGKGTIGEMLSEKLNIPLVSMGQILRDVPKTHPRYTELQKIMAEGDLVPQELASQFLRERVNQPDCANGYILDGWMRKMIDLHYFDPQPDKVVLLNISRQTSLERLTNRRTCLQCGAVFNVKTVPPKQEGICDICGGKLEQREDDKPEAINNRLDIYYSDTQEVLNHFRDLGKLVEVDAEPEPKVVFESVLSALNL</sequence>
<evidence type="ECO:0000256" key="3">
    <source>
        <dbReference type="ARBA" id="ARBA00022741"/>
    </source>
</evidence>
<accession>A0A1F4U0B5</accession>
<reference evidence="9 10" key="1">
    <citation type="journal article" date="2016" name="Nat. Commun.">
        <title>Thousands of microbial genomes shed light on interconnected biogeochemical processes in an aquifer system.</title>
        <authorList>
            <person name="Anantharaman K."/>
            <person name="Brown C.T."/>
            <person name="Hug L.A."/>
            <person name="Sharon I."/>
            <person name="Castelle C.J."/>
            <person name="Probst A.J."/>
            <person name="Thomas B.C."/>
            <person name="Singh A."/>
            <person name="Wilkins M.J."/>
            <person name="Karaoz U."/>
            <person name="Brodie E.L."/>
            <person name="Williams K.H."/>
            <person name="Hubbard S.S."/>
            <person name="Banfield J.F."/>
        </authorList>
    </citation>
    <scope>NUCLEOTIDE SEQUENCE [LARGE SCALE GENOMIC DNA]</scope>
</reference>
<feature type="region of interest" description="LID" evidence="5">
    <location>
        <begin position="118"/>
        <end position="155"/>
    </location>
</feature>
<feature type="binding site" evidence="5">
    <location>
        <position position="125"/>
    </location>
    <ligand>
        <name>Zn(2+)</name>
        <dbReference type="ChEBI" id="CHEBI:29105"/>
        <note>structural</note>
    </ligand>
</feature>
<dbReference type="GO" id="GO:0004017">
    <property type="term" value="F:AMP kinase activity"/>
    <property type="evidence" value="ECO:0007669"/>
    <property type="project" value="UniProtKB-UniRule"/>
</dbReference>
<proteinExistence type="inferred from homology"/>
<evidence type="ECO:0000256" key="6">
    <source>
        <dbReference type="RuleBase" id="RU003330"/>
    </source>
</evidence>